<accession>A0A2W2H5K3</accession>
<keyword evidence="2" id="KW-1185">Reference proteome</keyword>
<reference evidence="1 2" key="1">
    <citation type="submission" date="2018-01" db="EMBL/GenBank/DDBJ databases">
        <title>Draft genome sequence of Sphaerisporangium sp. 7K107.</title>
        <authorList>
            <person name="Sahin N."/>
            <person name="Saygin H."/>
            <person name="Ay H."/>
        </authorList>
    </citation>
    <scope>NUCLEOTIDE SEQUENCE [LARGE SCALE GENOMIC DNA]</scope>
    <source>
        <strain evidence="1 2">7K107</strain>
    </source>
</reference>
<dbReference type="Pfam" id="PF20062">
    <property type="entry name" value="DUF6461"/>
    <property type="match status" value="1"/>
</dbReference>
<sequence>MARLHARTAGFPARMSFEDMNGTAYSGSGQYGAWDGHFFGTMAIEGWGLIIEPGGGMGITQEIMKRLSVGTRLVSHYRNVNAVGYFFWAEDAEIRLSFEPAILAYRYGSDPDALVEVMGHVGFDLRDGDQPNEIAPAEDFAERVGAVFALAEHLTGVKLTTRLLEESTYLCAVAPSAP</sequence>
<dbReference type="AlphaFoldDB" id="A0A2W2H5K3"/>
<dbReference type="InterPro" id="IPR045592">
    <property type="entry name" value="DUF6461"/>
</dbReference>
<name>A0A2W2H5K3_9ACTN</name>
<comment type="caution">
    <text evidence="1">The sequence shown here is derived from an EMBL/GenBank/DDBJ whole genome shotgun (WGS) entry which is preliminary data.</text>
</comment>
<dbReference type="Proteomes" id="UP000248544">
    <property type="component" value="Unassembled WGS sequence"/>
</dbReference>
<evidence type="ECO:0000313" key="2">
    <source>
        <dbReference type="Proteomes" id="UP000248544"/>
    </source>
</evidence>
<evidence type="ECO:0000313" key="1">
    <source>
        <dbReference type="EMBL" id="PZG45310.1"/>
    </source>
</evidence>
<proteinExistence type="predicted"/>
<gene>
    <name evidence="1" type="ORF">C1I98_15670</name>
</gene>
<organism evidence="1 2">
    <name type="scientific">Spongiactinospora gelatinilytica</name>
    <dbReference type="NCBI Taxonomy" id="2666298"/>
    <lineage>
        <taxon>Bacteria</taxon>
        <taxon>Bacillati</taxon>
        <taxon>Actinomycetota</taxon>
        <taxon>Actinomycetes</taxon>
        <taxon>Streptosporangiales</taxon>
        <taxon>Streptosporangiaceae</taxon>
        <taxon>Spongiactinospora</taxon>
    </lineage>
</organism>
<dbReference type="EMBL" id="POUA01000108">
    <property type="protein sequence ID" value="PZG45310.1"/>
    <property type="molecule type" value="Genomic_DNA"/>
</dbReference>
<protein>
    <submittedName>
        <fullName evidence="1">Uncharacterized protein</fullName>
    </submittedName>
</protein>